<reference evidence="1 2" key="1">
    <citation type="journal article" date="2015" name="Genome Announc.">
        <title>Expanding the biotechnology potential of lactobacilli through comparative genomics of 213 strains and associated genera.</title>
        <authorList>
            <person name="Sun Z."/>
            <person name="Harris H.M."/>
            <person name="McCann A."/>
            <person name="Guo C."/>
            <person name="Argimon S."/>
            <person name="Zhang W."/>
            <person name="Yang X."/>
            <person name="Jeffery I.B."/>
            <person name="Cooney J.C."/>
            <person name="Kagawa T.F."/>
            <person name="Liu W."/>
            <person name="Song Y."/>
            <person name="Salvetti E."/>
            <person name="Wrobel A."/>
            <person name="Rasinkangas P."/>
            <person name="Parkhill J."/>
            <person name="Rea M.C."/>
            <person name="O'Sullivan O."/>
            <person name="Ritari J."/>
            <person name="Douillard F.P."/>
            <person name="Paul Ross R."/>
            <person name="Yang R."/>
            <person name="Briner A.E."/>
            <person name="Felis G.E."/>
            <person name="de Vos W.M."/>
            <person name="Barrangou R."/>
            <person name="Klaenhammer T.R."/>
            <person name="Caufield P.W."/>
            <person name="Cui Y."/>
            <person name="Zhang H."/>
            <person name="O'Toole P.W."/>
        </authorList>
    </citation>
    <scope>NUCLEOTIDE SEQUENCE [LARGE SCALE GENOMIC DNA]</scope>
    <source>
        <strain evidence="1 2">DSM 22689</strain>
    </source>
</reference>
<accession>A0A0R2CIW9</accession>
<dbReference type="PATRIC" id="fig|1423745.4.peg.1003"/>
<dbReference type="Gene3D" id="3.40.50.150">
    <property type="entry name" value="Vaccinia Virus protein VP39"/>
    <property type="match status" value="1"/>
</dbReference>
<proteinExistence type="predicted"/>
<evidence type="ECO:0008006" key="3">
    <source>
        <dbReference type="Google" id="ProtNLM"/>
    </source>
</evidence>
<gene>
    <name evidence="1" type="ORF">FC87_GL000942</name>
</gene>
<name>A0A0R2CIW9_9LACO</name>
<organism evidence="1 2">
    <name type="scientific">Fructilactobacillus florum DSM 22689 = JCM 16035</name>
    <dbReference type="NCBI Taxonomy" id="1423745"/>
    <lineage>
        <taxon>Bacteria</taxon>
        <taxon>Bacillati</taxon>
        <taxon>Bacillota</taxon>
        <taxon>Bacilli</taxon>
        <taxon>Lactobacillales</taxon>
        <taxon>Lactobacillaceae</taxon>
        <taxon>Fructilactobacillus</taxon>
    </lineage>
</organism>
<dbReference type="InterPro" id="IPR029063">
    <property type="entry name" value="SAM-dependent_MTases_sf"/>
</dbReference>
<evidence type="ECO:0000313" key="1">
    <source>
        <dbReference type="EMBL" id="KRM91431.1"/>
    </source>
</evidence>
<dbReference type="InterPro" id="IPR006901">
    <property type="entry name" value="TrmK"/>
</dbReference>
<dbReference type="PANTHER" id="PTHR38451:SF1">
    <property type="entry name" value="TRNA (ADENINE(22)-N(1))-METHYLTRANSFERASE"/>
    <property type="match status" value="1"/>
</dbReference>
<sequence>MDAKHLSKRLQAVADVVEPATLLADIGSDHAYLPAFLVQTGRVQRAVAGELRSGPLHNAQTEIDRLHLQARMQARLGDGLTVLKSSDHCQTITIAGMGGALIADILQRGQSHLQDHPQLVLQPNIDEDLVRTWLVAHHYRIKQEQIIFDGGHYYEVIAASYTSVPVNYDRKDLLFGPLLRRAHNEIFTKKWEKRIVKLDLIIDQLAAGENQARVQAIRRRRREIQEVLS</sequence>
<dbReference type="STRING" id="1423745.GCA_001311215_00300"/>
<dbReference type="Gene3D" id="1.10.287.1890">
    <property type="match status" value="1"/>
</dbReference>
<comment type="caution">
    <text evidence="1">The sequence shown here is derived from an EMBL/GenBank/DDBJ whole genome shotgun (WGS) entry which is preliminary data.</text>
</comment>
<dbReference type="Pfam" id="PF04816">
    <property type="entry name" value="TrmK"/>
    <property type="match status" value="1"/>
</dbReference>
<dbReference type="RefSeq" id="WP_054689779.1">
    <property type="nucleotide sequence ID" value="NZ_AYZI01000005.1"/>
</dbReference>
<evidence type="ECO:0000313" key="2">
    <source>
        <dbReference type="Proteomes" id="UP000051586"/>
    </source>
</evidence>
<dbReference type="PANTHER" id="PTHR38451">
    <property type="entry name" value="TRNA (ADENINE(22)-N(1))-METHYLTRANSFERASE"/>
    <property type="match status" value="1"/>
</dbReference>
<dbReference type="GO" id="GO:0160105">
    <property type="term" value="F:tRNA (adenine(22)-N1)-methyltransferase activity"/>
    <property type="evidence" value="ECO:0007669"/>
    <property type="project" value="InterPro"/>
</dbReference>
<dbReference type="AlphaFoldDB" id="A0A0R2CIW9"/>
<protein>
    <recommendedName>
        <fullName evidence="3">SAM-dependent methyltransferase</fullName>
    </recommendedName>
</protein>
<dbReference type="PIRSF" id="PIRSF018637">
    <property type="entry name" value="TrmK"/>
    <property type="match status" value="1"/>
</dbReference>
<dbReference type="EMBL" id="AYZI01000005">
    <property type="protein sequence ID" value="KRM91431.1"/>
    <property type="molecule type" value="Genomic_DNA"/>
</dbReference>
<dbReference type="Proteomes" id="UP000051586">
    <property type="component" value="Unassembled WGS sequence"/>
</dbReference>